<name>A0A1J5SCM6_9ZZZZ</name>
<dbReference type="EMBL" id="MLJW01000045">
    <property type="protein sequence ID" value="OIR06257.1"/>
    <property type="molecule type" value="Genomic_DNA"/>
</dbReference>
<evidence type="ECO:0000313" key="2">
    <source>
        <dbReference type="EMBL" id="OIR06257.1"/>
    </source>
</evidence>
<protein>
    <submittedName>
        <fullName evidence="2">Uncharacterized protein</fullName>
    </submittedName>
</protein>
<proteinExistence type="predicted"/>
<organism evidence="2">
    <name type="scientific">mine drainage metagenome</name>
    <dbReference type="NCBI Taxonomy" id="410659"/>
    <lineage>
        <taxon>unclassified sequences</taxon>
        <taxon>metagenomes</taxon>
        <taxon>ecological metagenomes</taxon>
    </lineage>
</organism>
<accession>A0A1J5SCM6</accession>
<gene>
    <name evidence="2" type="ORF">GALL_117310</name>
</gene>
<evidence type="ECO:0000256" key="1">
    <source>
        <dbReference type="SAM" id="Phobius"/>
    </source>
</evidence>
<sequence length="42" mass="4837">MTAEDRDARRRRRREVVWPAVVLATSFVATQIVAIIEFVAVH</sequence>
<feature type="transmembrane region" description="Helical" evidence="1">
    <location>
        <begin position="16"/>
        <end position="41"/>
    </location>
</feature>
<reference evidence="2" key="1">
    <citation type="submission" date="2016-10" db="EMBL/GenBank/DDBJ databases">
        <title>Sequence of Gallionella enrichment culture.</title>
        <authorList>
            <person name="Poehlein A."/>
            <person name="Muehling M."/>
            <person name="Daniel R."/>
        </authorList>
    </citation>
    <scope>NUCLEOTIDE SEQUENCE</scope>
</reference>
<comment type="caution">
    <text evidence="2">The sequence shown here is derived from an EMBL/GenBank/DDBJ whole genome shotgun (WGS) entry which is preliminary data.</text>
</comment>
<keyword evidence="1" id="KW-1133">Transmembrane helix</keyword>
<keyword evidence="1" id="KW-0472">Membrane</keyword>
<keyword evidence="1" id="KW-0812">Transmembrane</keyword>
<dbReference type="AlphaFoldDB" id="A0A1J5SCM6"/>